<dbReference type="Gene3D" id="3.40.50.720">
    <property type="entry name" value="NAD(P)-binding Rossmann-like Domain"/>
    <property type="match status" value="1"/>
</dbReference>
<reference evidence="2 4" key="3">
    <citation type="journal article" date="2019" name="Sci. Rep.">
        <title>Insight into the biology of Mycobacterium mucogenicum and Mycobacterium neoaurum clade members.</title>
        <authorList>
            <person name="Behra P.R.K."/>
            <person name="Pettersson B.M.F."/>
            <person name="Ramesh M."/>
            <person name="Dasgupta S."/>
            <person name="Kirsebom L.A."/>
        </authorList>
    </citation>
    <scope>NUCLEOTIDE SEQUENCE [LARGE SCALE GENOMIC DNA]</scope>
    <source>
        <strain evidence="2 4">DSM 44124</strain>
    </source>
</reference>
<organism evidence="3">
    <name type="scientific">Mycolicibacterium mucogenicum DSM 44124</name>
    <dbReference type="NCBI Taxonomy" id="1226753"/>
    <lineage>
        <taxon>Bacteria</taxon>
        <taxon>Bacillati</taxon>
        <taxon>Actinomycetota</taxon>
        <taxon>Actinomycetes</taxon>
        <taxon>Mycobacteriales</taxon>
        <taxon>Mycobacteriaceae</taxon>
        <taxon>Mycolicibacterium</taxon>
    </lineage>
</organism>
<reference evidence="3" key="1">
    <citation type="submission" date="2018-01" db="EMBL/GenBank/DDBJ databases">
        <title>Comparative genomics of Mycobacterium mucogenicum and Mycobacterium neoaurum clade members emphasizing tRNA and non-coding RNA.</title>
        <authorList>
            <person name="Behra P.R.K."/>
            <person name="Pettersson B.M.F."/>
            <person name="Das S."/>
            <person name="Dasgupta S."/>
            <person name="Kirsebom L.A."/>
        </authorList>
    </citation>
    <scope>NUCLEOTIDE SEQUENCE</scope>
    <source>
        <strain evidence="3">DSM 44124</strain>
    </source>
</reference>
<dbReference type="EMBL" id="CP062008">
    <property type="protein sequence ID" value="QPG67554.1"/>
    <property type="molecule type" value="Genomic_DNA"/>
</dbReference>
<dbReference type="RefSeq" id="WP_053855976.1">
    <property type="nucleotide sequence ID" value="NZ_ANBS01000005.1"/>
</dbReference>
<proteinExistence type="predicted"/>
<reference evidence="2 4" key="2">
    <citation type="journal article" date="2019" name="BMC Evol. Biol.">
        <title>Comparative genomics of Mycobacterium mucogenicum and Mycobacterium neoaurum clade members emphasizing tRNA and non-coding RNA.</title>
        <authorList>
            <person name="Behra P.R.K."/>
            <person name="Pettersson B.M.F."/>
            <person name="Das S."/>
            <person name="Dasgupta S."/>
            <person name="Kirsebom L.A."/>
        </authorList>
    </citation>
    <scope>NUCLEOTIDE SEQUENCE [LARGE SCALE GENOMIC DNA]</scope>
    <source>
        <strain evidence="2 4">DSM 44124</strain>
    </source>
</reference>
<dbReference type="SUPFAM" id="SSF51735">
    <property type="entry name" value="NAD(P)-binding Rossmann-fold domains"/>
    <property type="match status" value="1"/>
</dbReference>
<dbReference type="Proteomes" id="UP000309231">
    <property type="component" value="Chromosome"/>
</dbReference>
<dbReference type="Pfam" id="PF01370">
    <property type="entry name" value="Epimerase"/>
    <property type="match status" value="1"/>
</dbReference>
<dbReference type="AlphaFoldDB" id="A0A8H2JE17"/>
<keyword evidence="4" id="KW-1185">Reference proteome</keyword>
<dbReference type="InterPro" id="IPR036291">
    <property type="entry name" value="NAD(P)-bd_dom_sf"/>
</dbReference>
<name>A0A8H2JE17_MYCMU</name>
<protein>
    <submittedName>
        <fullName evidence="3">KR domain-containing protein</fullName>
    </submittedName>
    <submittedName>
        <fullName evidence="2">NAD-dependent epimerase/dehydratase family protein</fullName>
    </submittedName>
</protein>
<dbReference type="EMBL" id="POTL01000001">
    <property type="protein sequence ID" value="TLH54096.1"/>
    <property type="molecule type" value="Genomic_DNA"/>
</dbReference>
<evidence type="ECO:0000313" key="3">
    <source>
        <dbReference type="EMBL" id="TLH54096.1"/>
    </source>
</evidence>
<accession>A0A8H2JE17</accession>
<dbReference type="GeneID" id="76726949"/>
<feature type="domain" description="NAD-dependent epimerase/dehydratase" evidence="1">
    <location>
        <begin position="6"/>
        <end position="69"/>
    </location>
</feature>
<evidence type="ECO:0000313" key="4">
    <source>
        <dbReference type="Proteomes" id="UP000309231"/>
    </source>
</evidence>
<evidence type="ECO:0000313" key="2">
    <source>
        <dbReference type="EMBL" id="QPG67554.1"/>
    </source>
</evidence>
<dbReference type="KEGG" id="mmuc:C1S78_018605"/>
<dbReference type="InterPro" id="IPR001509">
    <property type="entry name" value="Epimerase_deHydtase"/>
</dbReference>
<gene>
    <name evidence="2" type="ORF">C1S78_018605</name>
    <name evidence="3" type="ORF">C1S78_18555</name>
</gene>
<evidence type="ECO:0000259" key="1">
    <source>
        <dbReference type="Pfam" id="PF01370"/>
    </source>
</evidence>
<sequence>MTSDAVLITGAFGLVGQQTVLRMAASGRPVVATSRDSKANRKAARRFPGNVAVYWSDLTDTDSTRQMIAGAESP</sequence>